<dbReference type="Gene3D" id="3.40.50.1820">
    <property type="entry name" value="alpha/beta hydrolase"/>
    <property type="match status" value="1"/>
</dbReference>
<evidence type="ECO:0000313" key="2">
    <source>
        <dbReference type="EMBL" id="MBB6035413.1"/>
    </source>
</evidence>
<evidence type="ECO:0000313" key="3">
    <source>
        <dbReference type="Proteomes" id="UP000548476"/>
    </source>
</evidence>
<dbReference type="InterPro" id="IPR000073">
    <property type="entry name" value="AB_hydrolase_1"/>
</dbReference>
<dbReference type="PANTHER" id="PTHR43798:SF33">
    <property type="entry name" value="HYDROLASE, PUTATIVE (AFU_ORTHOLOGUE AFUA_2G14860)-RELATED"/>
    <property type="match status" value="1"/>
</dbReference>
<evidence type="ECO:0000259" key="1">
    <source>
        <dbReference type="Pfam" id="PF12697"/>
    </source>
</evidence>
<organism evidence="2 3">
    <name type="scientific">Phytomonospora endophytica</name>
    <dbReference type="NCBI Taxonomy" id="714109"/>
    <lineage>
        <taxon>Bacteria</taxon>
        <taxon>Bacillati</taxon>
        <taxon>Actinomycetota</taxon>
        <taxon>Actinomycetes</taxon>
        <taxon>Micromonosporales</taxon>
        <taxon>Micromonosporaceae</taxon>
        <taxon>Phytomonospora</taxon>
    </lineage>
</organism>
<dbReference type="AlphaFoldDB" id="A0A841FKF5"/>
<comment type="caution">
    <text evidence="2">The sequence shown here is derived from an EMBL/GenBank/DDBJ whole genome shotgun (WGS) entry which is preliminary data.</text>
</comment>
<dbReference type="Pfam" id="PF12697">
    <property type="entry name" value="Abhydrolase_6"/>
    <property type="match status" value="1"/>
</dbReference>
<dbReference type="GO" id="GO:0003824">
    <property type="term" value="F:catalytic activity"/>
    <property type="evidence" value="ECO:0007669"/>
    <property type="project" value="UniProtKB-ARBA"/>
</dbReference>
<dbReference type="Proteomes" id="UP000548476">
    <property type="component" value="Unassembled WGS sequence"/>
</dbReference>
<protein>
    <submittedName>
        <fullName evidence="2">Pimeloyl-ACP methyl ester carboxylesterase</fullName>
    </submittedName>
</protein>
<feature type="domain" description="AB hydrolase-1" evidence="1">
    <location>
        <begin position="30"/>
        <end position="185"/>
    </location>
</feature>
<dbReference type="GO" id="GO:0016020">
    <property type="term" value="C:membrane"/>
    <property type="evidence" value="ECO:0007669"/>
    <property type="project" value="TreeGrafter"/>
</dbReference>
<keyword evidence="3" id="KW-1185">Reference proteome</keyword>
<dbReference type="InterPro" id="IPR029058">
    <property type="entry name" value="AB_hydrolase_fold"/>
</dbReference>
<name>A0A841FKF5_9ACTN</name>
<dbReference type="RefSeq" id="WP_184788269.1">
    <property type="nucleotide sequence ID" value="NZ_BONT01000004.1"/>
</dbReference>
<reference evidence="2 3" key="1">
    <citation type="submission" date="2020-08" db="EMBL/GenBank/DDBJ databases">
        <title>Genomic Encyclopedia of Type Strains, Phase IV (KMG-IV): sequencing the most valuable type-strain genomes for metagenomic binning, comparative biology and taxonomic classification.</title>
        <authorList>
            <person name="Goeker M."/>
        </authorList>
    </citation>
    <scope>NUCLEOTIDE SEQUENCE [LARGE SCALE GENOMIC DNA]</scope>
    <source>
        <strain evidence="2 3">YIM 65646</strain>
    </source>
</reference>
<sequence>METRRFHVRGAELQALVFGDPAAANTALAAHGLTSSAISFASIARRLPGDWRLVSLDLRGRGGSAGQPGPYGVDAHAADLVAVARRLETRSVLTGHSLGAYAALRAAAGHAELFTGLVLVDGGLPPPAVNGADLLGYTVTPTVTRLGRTFADEDDYIDFYRRQPALAHDWSPEIETYIRYDICGGPGAVRSRTDPASVRADIADLLANGDLVAADLIRLTLPARLFHASAGMLGRPPGMLPKGNVDGWTRKAPMLTARLLDGVNHFTIVLADSATAQIAAEIASIGDRAR</sequence>
<dbReference type="EMBL" id="JACHGT010000006">
    <property type="protein sequence ID" value="MBB6035413.1"/>
    <property type="molecule type" value="Genomic_DNA"/>
</dbReference>
<dbReference type="InterPro" id="IPR050266">
    <property type="entry name" value="AB_hydrolase_sf"/>
</dbReference>
<dbReference type="PANTHER" id="PTHR43798">
    <property type="entry name" value="MONOACYLGLYCEROL LIPASE"/>
    <property type="match status" value="1"/>
</dbReference>
<gene>
    <name evidence="2" type="ORF">HNR73_003270</name>
</gene>
<dbReference type="SUPFAM" id="SSF53474">
    <property type="entry name" value="alpha/beta-Hydrolases"/>
    <property type="match status" value="1"/>
</dbReference>
<proteinExistence type="predicted"/>
<accession>A0A841FKF5</accession>